<evidence type="ECO:0000256" key="3">
    <source>
        <dbReference type="ARBA" id="ARBA00022691"/>
    </source>
</evidence>
<dbReference type="InterPro" id="IPR029063">
    <property type="entry name" value="SAM-dependent_MTases_sf"/>
</dbReference>
<reference evidence="5 6" key="1">
    <citation type="submission" date="2024-09" db="EMBL/GenBank/DDBJ databases">
        <title>Chromosome-scale assembly of Riccia sorocarpa.</title>
        <authorList>
            <person name="Paukszto L."/>
        </authorList>
    </citation>
    <scope>NUCLEOTIDE SEQUENCE [LARGE SCALE GENOMIC DNA]</scope>
    <source>
        <strain evidence="5">LP-2024</strain>
        <tissue evidence="5">Aerial parts of the thallus</tissue>
    </source>
</reference>
<evidence type="ECO:0000256" key="4">
    <source>
        <dbReference type="ARBA" id="ARBA00043988"/>
    </source>
</evidence>
<dbReference type="PANTHER" id="PTHR14614:SF164">
    <property type="entry name" value="HISTONE-ARGININE METHYLTRANSFERASE METTL23"/>
    <property type="match status" value="1"/>
</dbReference>
<comment type="similarity">
    <text evidence="4">Belongs to the methyltransferase superfamily. METTL23 family.</text>
</comment>
<name>A0ABD3GCG3_9MARC</name>
<dbReference type="Proteomes" id="UP001633002">
    <property type="component" value="Unassembled WGS sequence"/>
</dbReference>
<protein>
    <recommendedName>
        <fullName evidence="7">Methyltransferase-like protein 23</fullName>
    </recommendedName>
</protein>
<evidence type="ECO:0008006" key="7">
    <source>
        <dbReference type="Google" id="ProtNLM"/>
    </source>
</evidence>
<dbReference type="InterPro" id="IPR019410">
    <property type="entry name" value="Methyltransf_16"/>
</dbReference>
<keyword evidence="1" id="KW-0489">Methyltransferase</keyword>
<dbReference type="Gene3D" id="3.40.50.150">
    <property type="entry name" value="Vaccinia Virus protein VP39"/>
    <property type="match status" value="1"/>
</dbReference>
<organism evidence="5 6">
    <name type="scientific">Riccia sorocarpa</name>
    <dbReference type="NCBI Taxonomy" id="122646"/>
    <lineage>
        <taxon>Eukaryota</taxon>
        <taxon>Viridiplantae</taxon>
        <taxon>Streptophyta</taxon>
        <taxon>Embryophyta</taxon>
        <taxon>Marchantiophyta</taxon>
        <taxon>Marchantiopsida</taxon>
        <taxon>Marchantiidae</taxon>
        <taxon>Marchantiales</taxon>
        <taxon>Ricciaceae</taxon>
        <taxon>Riccia</taxon>
    </lineage>
</organism>
<dbReference type="PANTHER" id="PTHR14614">
    <property type="entry name" value="HEPATOCELLULAR CARCINOMA-ASSOCIATED ANTIGEN"/>
    <property type="match status" value="1"/>
</dbReference>
<dbReference type="Pfam" id="PF10294">
    <property type="entry name" value="Methyltransf_16"/>
    <property type="match status" value="1"/>
</dbReference>
<evidence type="ECO:0000256" key="1">
    <source>
        <dbReference type="ARBA" id="ARBA00022603"/>
    </source>
</evidence>
<gene>
    <name evidence="5" type="ORF">R1sor_026087</name>
</gene>
<evidence type="ECO:0000313" key="5">
    <source>
        <dbReference type="EMBL" id="KAL3676139.1"/>
    </source>
</evidence>
<dbReference type="GO" id="GO:0008168">
    <property type="term" value="F:methyltransferase activity"/>
    <property type="evidence" value="ECO:0007669"/>
    <property type="project" value="UniProtKB-KW"/>
</dbReference>
<proteinExistence type="inferred from homology"/>
<sequence length="246" mass="27652">MRKLSEHSFEDGTRSLTVRISEVKKEDYGLYVWPSSILLAEYIWQQRARFAGRKVLELGAGTALPGIVAAKVGADVVLTDHADRSEVFENMKASCEINNVDCRIQGLTWGEWDVETCSLLDAGVDFVLGADVIYQNTEFDDLFATVSYLLKGRPGSVFITTYEKRSGHRSVEYLMAKWGLHCTTIIDVSDFEQTEKISSLPSSIQLIEIAPELILGFVGQRRRSCPSSHERRALLTRKKPSFLVVR</sequence>
<dbReference type="SUPFAM" id="SSF53335">
    <property type="entry name" value="S-adenosyl-L-methionine-dependent methyltransferases"/>
    <property type="match status" value="1"/>
</dbReference>
<keyword evidence="3" id="KW-0949">S-adenosyl-L-methionine</keyword>
<dbReference type="EMBL" id="JBJQOH010000008">
    <property type="protein sequence ID" value="KAL3676139.1"/>
    <property type="molecule type" value="Genomic_DNA"/>
</dbReference>
<dbReference type="GO" id="GO:0032259">
    <property type="term" value="P:methylation"/>
    <property type="evidence" value="ECO:0007669"/>
    <property type="project" value="UniProtKB-KW"/>
</dbReference>
<accession>A0ABD3GCG3</accession>
<comment type="caution">
    <text evidence="5">The sequence shown here is derived from an EMBL/GenBank/DDBJ whole genome shotgun (WGS) entry which is preliminary data.</text>
</comment>
<keyword evidence="2" id="KW-0808">Transferase</keyword>
<keyword evidence="6" id="KW-1185">Reference proteome</keyword>
<evidence type="ECO:0000256" key="2">
    <source>
        <dbReference type="ARBA" id="ARBA00022679"/>
    </source>
</evidence>
<dbReference type="AlphaFoldDB" id="A0ABD3GCG3"/>
<evidence type="ECO:0000313" key="6">
    <source>
        <dbReference type="Proteomes" id="UP001633002"/>
    </source>
</evidence>